<feature type="domain" description="ATP-dependent DNA ligase family profile" evidence="3">
    <location>
        <begin position="246"/>
        <end position="435"/>
    </location>
</feature>
<name>A0A0F9JKL3_9ZZZZ</name>
<dbReference type="GO" id="GO:0006281">
    <property type="term" value="P:DNA repair"/>
    <property type="evidence" value="ECO:0007669"/>
    <property type="project" value="InterPro"/>
</dbReference>
<dbReference type="AlphaFoldDB" id="A0A0F9JKL3"/>
<dbReference type="Pfam" id="PF01068">
    <property type="entry name" value="DNA_ligase_A_M"/>
    <property type="match status" value="1"/>
</dbReference>
<dbReference type="SUPFAM" id="SSF56091">
    <property type="entry name" value="DNA ligase/mRNA capping enzyme, catalytic domain"/>
    <property type="match status" value="1"/>
</dbReference>
<dbReference type="Gene3D" id="3.30.470.30">
    <property type="entry name" value="DNA ligase/mRNA capping enzyme"/>
    <property type="match status" value="1"/>
</dbReference>
<comment type="caution">
    <text evidence="4">The sequence shown here is derived from an EMBL/GenBank/DDBJ whole genome shotgun (WGS) entry which is preliminary data.</text>
</comment>
<evidence type="ECO:0000259" key="3">
    <source>
        <dbReference type="Pfam" id="PF01068"/>
    </source>
</evidence>
<dbReference type="InterPro" id="IPR012310">
    <property type="entry name" value="DNA_ligase_ATP-dep_cent"/>
</dbReference>
<evidence type="ECO:0000313" key="4">
    <source>
        <dbReference type="EMBL" id="KKM70384.1"/>
    </source>
</evidence>
<proteinExistence type="inferred from homology"/>
<reference evidence="4" key="1">
    <citation type="journal article" date="2015" name="Nature">
        <title>Complex archaea that bridge the gap between prokaryotes and eukaryotes.</title>
        <authorList>
            <person name="Spang A."/>
            <person name="Saw J.H."/>
            <person name="Jorgensen S.L."/>
            <person name="Zaremba-Niedzwiedzka K."/>
            <person name="Martijn J."/>
            <person name="Lind A.E."/>
            <person name="van Eijk R."/>
            <person name="Schleper C."/>
            <person name="Guy L."/>
            <person name="Ettema T.J."/>
        </authorList>
    </citation>
    <scope>NUCLEOTIDE SEQUENCE</scope>
</reference>
<dbReference type="InterPro" id="IPR050191">
    <property type="entry name" value="ATP-dep_DNA_ligase"/>
</dbReference>
<dbReference type="GO" id="GO:0006310">
    <property type="term" value="P:DNA recombination"/>
    <property type="evidence" value="ECO:0007669"/>
    <property type="project" value="InterPro"/>
</dbReference>
<protein>
    <recommendedName>
        <fullName evidence="3">ATP-dependent DNA ligase family profile domain-containing protein</fullName>
    </recommendedName>
</protein>
<dbReference type="PANTHER" id="PTHR45674">
    <property type="entry name" value="DNA LIGASE 1/3 FAMILY MEMBER"/>
    <property type="match status" value="1"/>
</dbReference>
<keyword evidence="2" id="KW-0436">Ligase</keyword>
<gene>
    <name evidence="4" type="ORF">LCGC14_1441290</name>
</gene>
<accession>A0A0F9JKL3</accession>
<dbReference type="EMBL" id="LAZR01009827">
    <property type="protein sequence ID" value="KKM70384.1"/>
    <property type="molecule type" value="Genomic_DNA"/>
</dbReference>
<evidence type="ECO:0000256" key="1">
    <source>
        <dbReference type="ARBA" id="ARBA00007572"/>
    </source>
</evidence>
<dbReference type="GO" id="GO:0005524">
    <property type="term" value="F:ATP binding"/>
    <property type="evidence" value="ECO:0007669"/>
    <property type="project" value="InterPro"/>
</dbReference>
<dbReference type="GO" id="GO:0003910">
    <property type="term" value="F:DNA ligase (ATP) activity"/>
    <property type="evidence" value="ECO:0007669"/>
    <property type="project" value="InterPro"/>
</dbReference>
<organism evidence="4">
    <name type="scientific">marine sediment metagenome</name>
    <dbReference type="NCBI Taxonomy" id="412755"/>
    <lineage>
        <taxon>unclassified sequences</taxon>
        <taxon>metagenomes</taxon>
        <taxon>ecological metagenomes</taxon>
    </lineage>
</organism>
<sequence length="636" mass="73258">MQTVQLIKSKETYDPSKVSDKVLLDDHRIAEAWWSTIRRGGKIKGWSQEDVYNAHKLIVGEMRRRGLKHKTPLLLSNSLRYKVYDQPIRASERDNEAKGGMLFLPSILKAFKGDFMICEDFVTVVGGLCTHGRTRGDIDILLKCKEPRDESSPLGMATKFRIARALARQNIKEDRIEYLYDDFSGPFTSHVHLYDLVLRLKPKRELDEMSLASLADSVSPFRFVTQPKPLHGRFKEEIYSPETVAKVVDSLPRWKEALPRGIGVEKKFDGFRVQTHKVGKKVRIITEENNDVTDKLPSLVKEIQKIKHNFVAEGEAEHWMDGVHQNRADTVAIIHVKEVSPHEKHMILNFYDLLWLDGKDIHSLPFIERVPSLMNIMPDNDRLKVSKVKIVKTEEALKSEVIKASKLDGSEGAVIKMADYKYPLKPRTSQMIKFKNEFSINVDVVEVHDVKGTKAKNYLTAIRDRGKNIPMGRTYNTNIIAGVNDKIRVVFVELSKYIDPDTKDIWYNFWSPRVVEKVNKSDSLQTAENLVKKSGGQVQEKKFPVRYKGLLEEDEYLDNFFKSASLEESEEFDFALSRGWLNESMIPAQLAKTSHDEIRNANKFILKKDFQNRSIICLRDKENKIKTEKLIRLVEV</sequence>
<dbReference type="PANTHER" id="PTHR45674:SF4">
    <property type="entry name" value="DNA LIGASE 1"/>
    <property type="match status" value="1"/>
</dbReference>
<comment type="similarity">
    <text evidence="1">Belongs to the ATP-dependent DNA ligase family.</text>
</comment>
<evidence type="ECO:0000256" key="2">
    <source>
        <dbReference type="ARBA" id="ARBA00022598"/>
    </source>
</evidence>